<feature type="transmembrane region" description="Helical" evidence="13">
    <location>
        <begin position="225"/>
        <end position="248"/>
    </location>
</feature>
<reference evidence="14" key="1">
    <citation type="submission" date="2025-08" db="UniProtKB">
        <authorList>
            <consortium name="Ensembl"/>
        </authorList>
    </citation>
    <scope>IDENTIFICATION</scope>
</reference>
<name>A0A8C4QWZ3_EPTBU</name>
<dbReference type="GeneTree" id="ENSGT00390000014361"/>
<keyword evidence="5 13" id="KW-0812">Transmembrane</keyword>
<evidence type="ECO:0000256" key="5">
    <source>
        <dbReference type="ARBA" id="ARBA00022692"/>
    </source>
</evidence>
<evidence type="ECO:0000256" key="9">
    <source>
        <dbReference type="ARBA" id="ARBA00022989"/>
    </source>
</evidence>
<evidence type="ECO:0000256" key="13">
    <source>
        <dbReference type="SAM" id="Phobius"/>
    </source>
</evidence>
<dbReference type="GO" id="GO:0005484">
    <property type="term" value="F:SNAP receptor activity"/>
    <property type="evidence" value="ECO:0007669"/>
    <property type="project" value="TreeGrafter"/>
</dbReference>
<comment type="subcellular location">
    <subcellularLocation>
        <location evidence="1">Endoplasmic reticulum membrane</location>
        <topology evidence="1">Single-pass type IV membrane protein</topology>
    </subcellularLocation>
</comment>
<organism evidence="14 15">
    <name type="scientific">Eptatretus burgeri</name>
    <name type="common">Inshore hagfish</name>
    <dbReference type="NCBI Taxonomy" id="7764"/>
    <lineage>
        <taxon>Eukaryota</taxon>
        <taxon>Metazoa</taxon>
        <taxon>Chordata</taxon>
        <taxon>Craniata</taxon>
        <taxon>Vertebrata</taxon>
        <taxon>Cyclostomata</taxon>
        <taxon>Myxini</taxon>
        <taxon>Myxiniformes</taxon>
        <taxon>Myxinidae</taxon>
        <taxon>Eptatretinae</taxon>
        <taxon>Eptatretus</taxon>
    </lineage>
</organism>
<protein>
    <recommendedName>
        <fullName evidence="3">Vesicle transport protein USE1</fullName>
    </recommendedName>
    <alternativeName>
        <fullName evidence="11">USE1-like protein</fullName>
    </alternativeName>
</protein>
<evidence type="ECO:0000256" key="3">
    <source>
        <dbReference type="ARBA" id="ARBA00015843"/>
    </source>
</evidence>
<feature type="compositionally biased region" description="Basic and acidic residues" evidence="12">
    <location>
        <begin position="136"/>
        <end position="145"/>
    </location>
</feature>
<keyword evidence="6" id="KW-0256">Endoplasmic reticulum</keyword>
<evidence type="ECO:0000256" key="7">
    <source>
        <dbReference type="ARBA" id="ARBA00022892"/>
    </source>
</evidence>
<evidence type="ECO:0000256" key="2">
    <source>
        <dbReference type="ARBA" id="ARBA00007891"/>
    </source>
</evidence>
<evidence type="ECO:0000256" key="11">
    <source>
        <dbReference type="ARBA" id="ARBA00032711"/>
    </source>
</evidence>
<keyword evidence="4" id="KW-0813">Transport</keyword>
<sequence>MAACRLETNLVRLLCRCEVLAGSSERDWRLEKYVEALENQLAQLKKHSSKPTPEMLTEYARKVEFLKRLLEAEKLPSPTEKALAGQFLAPGRTPTSSLESTPASKTVYLQATSRFGAEMRSELFGEDSSDITGGDSDLRRRNVQSKDEDGDLGAVLRHHHNLQERLADEMLSLAQNLKHTTMTAQTVIQQDNKTLGESLRASDINYEKLKVESERLERHTKAPNWWIWLMLAIVCMIFISMILFIRIFPKAR</sequence>
<comment type="similarity">
    <text evidence="2">Belongs to the USE1 family.</text>
</comment>
<dbReference type="GO" id="GO:0031201">
    <property type="term" value="C:SNARE complex"/>
    <property type="evidence" value="ECO:0007669"/>
    <property type="project" value="TreeGrafter"/>
</dbReference>
<dbReference type="InterPro" id="IPR019150">
    <property type="entry name" value="Vesicle_transport_protein_Use1"/>
</dbReference>
<evidence type="ECO:0000256" key="12">
    <source>
        <dbReference type="SAM" id="MobiDB-lite"/>
    </source>
</evidence>
<dbReference type="PANTHER" id="PTHR13050:SF7">
    <property type="entry name" value="VESICLE TRANSPORT PROTEIN USE1"/>
    <property type="match status" value="1"/>
</dbReference>
<dbReference type="Pfam" id="PF09753">
    <property type="entry name" value="Use1"/>
    <property type="match status" value="1"/>
</dbReference>
<evidence type="ECO:0000256" key="1">
    <source>
        <dbReference type="ARBA" id="ARBA00004163"/>
    </source>
</evidence>
<keyword evidence="9 13" id="KW-1133">Transmembrane helix</keyword>
<evidence type="ECO:0000256" key="4">
    <source>
        <dbReference type="ARBA" id="ARBA00022448"/>
    </source>
</evidence>
<reference evidence="14" key="2">
    <citation type="submission" date="2025-09" db="UniProtKB">
        <authorList>
            <consortium name="Ensembl"/>
        </authorList>
    </citation>
    <scope>IDENTIFICATION</scope>
</reference>
<dbReference type="GO" id="GO:0005789">
    <property type="term" value="C:endoplasmic reticulum membrane"/>
    <property type="evidence" value="ECO:0007669"/>
    <property type="project" value="UniProtKB-SubCell"/>
</dbReference>
<dbReference type="Ensembl" id="ENSEBUT00000021488.1">
    <property type="protein sequence ID" value="ENSEBUP00000020912.1"/>
    <property type="gene ID" value="ENSEBUG00000012923.1"/>
</dbReference>
<evidence type="ECO:0000256" key="8">
    <source>
        <dbReference type="ARBA" id="ARBA00022927"/>
    </source>
</evidence>
<proteinExistence type="inferred from homology"/>
<keyword evidence="15" id="KW-1185">Reference proteome</keyword>
<accession>A0A8C4QWZ3</accession>
<dbReference type="CDD" id="cd15860">
    <property type="entry name" value="SNARE_USE1"/>
    <property type="match status" value="1"/>
</dbReference>
<dbReference type="GO" id="GO:0015031">
    <property type="term" value="P:protein transport"/>
    <property type="evidence" value="ECO:0007669"/>
    <property type="project" value="UniProtKB-KW"/>
</dbReference>
<dbReference type="AlphaFoldDB" id="A0A8C4QWZ3"/>
<dbReference type="PANTHER" id="PTHR13050">
    <property type="entry name" value="USE1-LIKE PROTEIN"/>
    <property type="match status" value="1"/>
</dbReference>
<keyword evidence="10 13" id="KW-0472">Membrane</keyword>
<evidence type="ECO:0000313" key="15">
    <source>
        <dbReference type="Proteomes" id="UP000694388"/>
    </source>
</evidence>
<dbReference type="OMA" id="KYYTNAQ"/>
<dbReference type="Proteomes" id="UP000694388">
    <property type="component" value="Unplaced"/>
</dbReference>
<dbReference type="GO" id="GO:0006890">
    <property type="term" value="P:retrograde vesicle-mediated transport, Golgi to endoplasmic reticulum"/>
    <property type="evidence" value="ECO:0007669"/>
    <property type="project" value="TreeGrafter"/>
</dbReference>
<evidence type="ECO:0000313" key="14">
    <source>
        <dbReference type="Ensembl" id="ENSEBUP00000020912.1"/>
    </source>
</evidence>
<evidence type="ECO:0000256" key="10">
    <source>
        <dbReference type="ARBA" id="ARBA00023136"/>
    </source>
</evidence>
<feature type="region of interest" description="Disordered" evidence="12">
    <location>
        <begin position="124"/>
        <end position="145"/>
    </location>
</feature>
<keyword evidence="7" id="KW-0931">ER-Golgi transport</keyword>
<keyword evidence="8" id="KW-0653">Protein transport</keyword>
<evidence type="ECO:0000256" key="6">
    <source>
        <dbReference type="ARBA" id="ARBA00022824"/>
    </source>
</evidence>